<organism evidence="12 13">
    <name type="scientific">Schizopora paradoxa</name>
    <dbReference type="NCBI Taxonomy" id="27342"/>
    <lineage>
        <taxon>Eukaryota</taxon>
        <taxon>Fungi</taxon>
        <taxon>Dikarya</taxon>
        <taxon>Basidiomycota</taxon>
        <taxon>Agaricomycotina</taxon>
        <taxon>Agaricomycetes</taxon>
        <taxon>Hymenochaetales</taxon>
        <taxon>Schizoporaceae</taxon>
        <taxon>Schizopora</taxon>
    </lineage>
</organism>
<feature type="compositionally biased region" description="Polar residues" evidence="9">
    <location>
        <begin position="952"/>
        <end position="973"/>
    </location>
</feature>
<dbReference type="PANTHER" id="PTHR23323:SF26">
    <property type="entry name" value="VACUOLAR PROTEIN SORTING-ASSOCIATED PROTEIN 18 HOMOLOG"/>
    <property type="match status" value="1"/>
</dbReference>
<evidence type="ECO:0000256" key="1">
    <source>
        <dbReference type="ARBA" id="ARBA00010454"/>
    </source>
</evidence>
<feature type="repeat" description="CHCR" evidence="7">
    <location>
        <begin position="650"/>
        <end position="816"/>
    </location>
</feature>
<feature type="domain" description="Pep3/Vps18 beta-propeller" evidence="10">
    <location>
        <begin position="62"/>
        <end position="419"/>
    </location>
</feature>
<keyword evidence="13" id="KW-1185">Reference proteome</keyword>
<evidence type="ECO:0000313" key="12">
    <source>
        <dbReference type="EMBL" id="KLO17077.1"/>
    </source>
</evidence>
<dbReference type="Pfam" id="PF05131">
    <property type="entry name" value="Pep3_Vps18"/>
    <property type="match status" value="1"/>
</dbReference>
<keyword evidence="2" id="KW-0479">Metal-binding</keyword>
<keyword evidence="3" id="KW-0863">Zinc-finger</keyword>
<dbReference type="EMBL" id="KQ085909">
    <property type="protein sequence ID" value="KLO17077.1"/>
    <property type="molecule type" value="Genomic_DNA"/>
</dbReference>
<evidence type="ECO:0000256" key="3">
    <source>
        <dbReference type="ARBA" id="ARBA00022771"/>
    </source>
</evidence>
<dbReference type="GO" id="GO:0007033">
    <property type="term" value="P:vacuole organization"/>
    <property type="evidence" value="ECO:0007669"/>
    <property type="project" value="TreeGrafter"/>
</dbReference>
<dbReference type="AlphaFoldDB" id="A0A0H2RZN4"/>
<proteinExistence type="inferred from homology"/>
<dbReference type="InParanoid" id="A0A0H2RZN4"/>
<evidence type="ECO:0000256" key="4">
    <source>
        <dbReference type="ARBA" id="ARBA00022833"/>
    </source>
</evidence>
<evidence type="ECO:0000256" key="8">
    <source>
        <dbReference type="SAM" id="Coils"/>
    </source>
</evidence>
<dbReference type="SUPFAM" id="SSF50960">
    <property type="entry name" value="TolB, C-terminal domain"/>
    <property type="match status" value="1"/>
</dbReference>
<feature type="region of interest" description="Disordered" evidence="9">
    <location>
        <begin position="952"/>
        <end position="976"/>
    </location>
</feature>
<keyword evidence="4" id="KW-0862">Zinc</keyword>
<dbReference type="GO" id="GO:0006886">
    <property type="term" value="P:intracellular protein transport"/>
    <property type="evidence" value="ECO:0007669"/>
    <property type="project" value="UniProtKB-UniRule"/>
</dbReference>
<evidence type="ECO:0000256" key="5">
    <source>
        <dbReference type="ARBA" id="ARBA00023136"/>
    </source>
</evidence>
<dbReference type="GO" id="GO:0030674">
    <property type="term" value="F:protein-macromolecule adaptor activity"/>
    <property type="evidence" value="ECO:0007669"/>
    <property type="project" value="TreeGrafter"/>
</dbReference>
<dbReference type="Pfam" id="PF26148">
    <property type="entry name" value="VPS18_RING_C"/>
    <property type="match status" value="1"/>
</dbReference>
<dbReference type="InterPro" id="IPR007810">
    <property type="entry name" value="Pep3/Vps18_beta-prop"/>
</dbReference>
<evidence type="ECO:0000259" key="11">
    <source>
        <dbReference type="Pfam" id="PF26148"/>
    </source>
</evidence>
<evidence type="ECO:0000256" key="7">
    <source>
        <dbReference type="PROSITE-ProRule" id="PRU01006"/>
    </source>
</evidence>
<name>A0A0H2RZN4_9AGAM</name>
<dbReference type="GO" id="GO:0006904">
    <property type="term" value="P:vesicle docking involved in exocytosis"/>
    <property type="evidence" value="ECO:0007669"/>
    <property type="project" value="TreeGrafter"/>
</dbReference>
<evidence type="ECO:0000256" key="2">
    <source>
        <dbReference type="ARBA" id="ARBA00022723"/>
    </source>
</evidence>
<keyword evidence="8" id="KW-0175">Coiled coil</keyword>
<dbReference type="OrthoDB" id="1845386at2759"/>
<feature type="coiled-coil region" evidence="8">
    <location>
        <begin position="853"/>
        <end position="887"/>
    </location>
</feature>
<reference evidence="12 13" key="1">
    <citation type="submission" date="2015-04" db="EMBL/GenBank/DDBJ databases">
        <title>Complete genome sequence of Schizopora paradoxa KUC8140, a cosmopolitan wood degrader in East Asia.</title>
        <authorList>
            <consortium name="DOE Joint Genome Institute"/>
            <person name="Min B."/>
            <person name="Park H."/>
            <person name="Jang Y."/>
            <person name="Kim J.-J."/>
            <person name="Kim K.H."/>
            <person name="Pangilinan J."/>
            <person name="Lipzen A."/>
            <person name="Riley R."/>
            <person name="Grigoriev I.V."/>
            <person name="Spatafora J.W."/>
            <person name="Choi I.-G."/>
        </authorList>
    </citation>
    <scope>NUCLEOTIDE SEQUENCE [LARGE SCALE GENOMIC DNA]</scope>
    <source>
        <strain evidence="12 13">KUC8140</strain>
    </source>
</reference>
<evidence type="ECO:0000256" key="9">
    <source>
        <dbReference type="SAM" id="MobiDB-lite"/>
    </source>
</evidence>
<dbReference type="InterPro" id="IPR058919">
    <property type="entry name" value="Pep3/Vps18_RING_C"/>
</dbReference>
<evidence type="ECO:0000313" key="13">
    <source>
        <dbReference type="Proteomes" id="UP000053477"/>
    </source>
</evidence>
<dbReference type="GO" id="GO:0048284">
    <property type="term" value="P:organelle fusion"/>
    <property type="evidence" value="ECO:0007669"/>
    <property type="project" value="TreeGrafter"/>
</dbReference>
<dbReference type="GO" id="GO:0030897">
    <property type="term" value="C:HOPS complex"/>
    <property type="evidence" value="ECO:0007669"/>
    <property type="project" value="TreeGrafter"/>
</dbReference>
<dbReference type="GO" id="GO:0008270">
    <property type="term" value="F:zinc ion binding"/>
    <property type="evidence" value="ECO:0007669"/>
    <property type="project" value="UniProtKB-KW"/>
</dbReference>
<comment type="subcellular location">
    <subcellularLocation>
        <location evidence="6">Endomembrane system</location>
        <topology evidence="6">Peripheral membrane protein</topology>
        <orientation evidence="6">Cytoplasmic side</orientation>
    </subcellularLocation>
</comment>
<dbReference type="GO" id="GO:0007032">
    <property type="term" value="P:endosome organization"/>
    <property type="evidence" value="ECO:0007669"/>
    <property type="project" value="TreeGrafter"/>
</dbReference>
<accession>A0A0H2RZN4</accession>
<dbReference type="CDD" id="cd16462">
    <property type="entry name" value="RING-H2_Pep3p-like"/>
    <property type="match status" value="1"/>
</dbReference>
<keyword evidence="5" id="KW-0472">Membrane</keyword>
<dbReference type="PROSITE" id="PS50236">
    <property type="entry name" value="CHCR"/>
    <property type="match status" value="1"/>
</dbReference>
<dbReference type="STRING" id="27342.A0A0H2RZN4"/>
<dbReference type="Proteomes" id="UP000053477">
    <property type="component" value="Unassembled WGS sequence"/>
</dbReference>
<dbReference type="FunCoup" id="A0A0H2RZN4">
    <property type="interactions" value="559"/>
</dbReference>
<dbReference type="PANTHER" id="PTHR23323">
    <property type="entry name" value="VACUOLAR PROTEIN SORTING-ASSOCIATED PROTEIN"/>
    <property type="match status" value="1"/>
</dbReference>
<evidence type="ECO:0000256" key="6">
    <source>
        <dbReference type="ARBA" id="ARBA00029433"/>
    </source>
</evidence>
<evidence type="ECO:0000259" key="10">
    <source>
        <dbReference type="Pfam" id="PF05131"/>
    </source>
</evidence>
<gene>
    <name evidence="12" type="ORF">SCHPADRAFT_901044</name>
</gene>
<sequence>MFDDYVEHAGSSGTVLPATSNLPKLDYQGFEPSPYNQLDDRVDVDELLGPIEAAREGTSSKPIFELARVQYSIPAPLVSLAVSSDILAMGLSGNQIQVVLIELSRPEQVIKLPIQRKPTEFTLYKIFLDPSGRHLIVTSTQGENWYLYKGWKKFKQLKSFKMVIESIAWNKAALLSSSNSTSSREFLIGARNGTIYEALLDAEDDFFKSQERYVNPVFSLPERLPVSGIQFQMLPPADLRQAIVILTTANRIYQFYGALDRRSDDGNRIFSPLFAKYKDTAPKILELPGNSQQSELHFFTPNADQAQSLPKAMAWMNGQGIYYGNLNLSSNSDDFIDSAQLLPYPPSNMVTPISISMTEFHFALVYKDRVAAICNLNDALTYEEMIPLKPSEEIRGMTVDPVRKTYWVYSESSLFELVVENEAQDVWEIYLEKGMYDTALRYAKTASQRDQILIAQADSFFREGRFIPAAQSYAQCSASFEEVTLKFVDADEREALRYYLIARLERTRKSDLTQRMMLATWLVEIYLSRCNELEDVVASESVSHDVENLRAEKTVVEEDLRHFLETYKANLDKKTIYELIQSHGRSDIYLHFATAVGDLDIVAEHWILEEEWTKAIDVLNRQSDLQLYYRFAPVLICQAPKEAVDCWLRQPSLDPHLLVPALLRTQSLPRDPLQPNHAIRYLNHVVFQQHITSPTIHNLLITFHVLNPSSSAGGDEEATLLRFLNTAPSDPMTGKPYYDLDYALRLCKQAGKTRSCVLIYSKLGLWENSVDLALEKGDLELAKANADMPEDDKALRKKLWLKIARYVVQDKNDIKSAMAFLDSTDLLKIEDILPFFPDFVVIDDFKEEICTALEGYSAHIDSLKAEMDESTKNAEAIKEDIKALRRRFITIDAEERCTVCGFHLLTRQFYVFPCQHSFHVDCLIGLAKEYLSATSLRRILTLQNELVKSTQQTPLDRANISSPAPTGNPTTGNVLPRNAGQRALLSANFAAPLQNGGRAAGSLGRNILSAGDKLRDLIIPESLASVVTGAMWSTGLDRVGMVWGGGEKGAGDDTARKAEKAREELDDLLAGACPLCESVVAGLDKPFVKEGEDDVSWQI</sequence>
<comment type="similarity">
    <text evidence="1">Belongs to the VPS18 family.</text>
</comment>
<dbReference type="InterPro" id="IPR000547">
    <property type="entry name" value="Clathrin_H-chain/VPS_repeat"/>
</dbReference>
<dbReference type="SUPFAM" id="SSF57850">
    <property type="entry name" value="RING/U-box"/>
    <property type="match status" value="1"/>
</dbReference>
<dbReference type="GO" id="GO:0005768">
    <property type="term" value="C:endosome"/>
    <property type="evidence" value="ECO:0007669"/>
    <property type="project" value="TreeGrafter"/>
</dbReference>
<feature type="domain" description="Pep3/Vps18 RING C-terminal" evidence="11">
    <location>
        <begin position="893"/>
        <end position="950"/>
    </location>
</feature>
<protein>
    <submittedName>
        <fullName evidence="12">DigA protein</fullName>
    </submittedName>
</protein>